<dbReference type="InterPro" id="IPR029063">
    <property type="entry name" value="SAM-dependent_MTases_sf"/>
</dbReference>
<dbReference type="Proteomes" id="UP000747542">
    <property type="component" value="Unassembled WGS sequence"/>
</dbReference>
<dbReference type="EMBL" id="JAHLQT010021370">
    <property type="protein sequence ID" value="KAG7167668.1"/>
    <property type="molecule type" value="Genomic_DNA"/>
</dbReference>
<dbReference type="InterPro" id="IPR038899">
    <property type="entry name" value="METTL22"/>
</dbReference>
<dbReference type="GO" id="GO:0008276">
    <property type="term" value="F:protein methyltransferase activity"/>
    <property type="evidence" value="ECO:0007669"/>
    <property type="project" value="InterPro"/>
</dbReference>
<protein>
    <submittedName>
        <fullName evidence="1">Lysine N-methyltransferase EEF2KMT-like 1</fullName>
    </submittedName>
</protein>
<reference evidence="1" key="1">
    <citation type="journal article" date="2021" name="Sci. Adv.">
        <title>The American lobster genome reveals insights on longevity, neural, and immune adaptations.</title>
        <authorList>
            <person name="Polinski J.M."/>
            <person name="Zimin A.V."/>
            <person name="Clark K.F."/>
            <person name="Kohn A.B."/>
            <person name="Sadowski N."/>
            <person name="Timp W."/>
            <person name="Ptitsyn A."/>
            <person name="Khanna P."/>
            <person name="Romanova D.Y."/>
            <person name="Williams P."/>
            <person name="Greenwood S.J."/>
            <person name="Moroz L.L."/>
            <person name="Walt D.R."/>
            <person name="Bodnar A.G."/>
        </authorList>
    </citation>
    <scope>NUCLEOTIDE SEQUENCE</scope>
    <source>
        <strain evidence="1">GMGI-L3</strain>
    </source>
</reference>
<evidence type="ECO:0000313" key="1">
    <source>
        <dbReference type="EMBL" id="KAG7167668.1"/>
    </source>
</evidence>
<dbReference type="SUPFAM" id="SSF53335">
    <property type="entry name" value="S-adenosyl-L-methionine-dependent methyltransferases"/>
    <property type="match status" value="1"/>
</dbReference>
<sequence length="286" mass="31051">MRNGWRPSSGVAQQRCEVRPHSIMIDLDNRPGMLCYLLTRGHLAGVPLSRTLWSHVATALDAASIDESPQHLVSQLLMASLLHPLTAAAPRDPAHAREVLEWLREQCQARGWHLPPELIHEALSHPGEVLEVYYKTYVGWGGSAVGRVGVTLLESGSGITHNTTGLTTWYGAAVLADWATDNEVLAGRRVVELGAGVGFTASVILTSTAEGRPPPTTYLLTDCHHHVLTLLHHNLTLNLASPPPKRQDLEVFQREVSEELVKGEVEAGEVVSWPPGGATTTPVELI</sequence>
<dbReference type="PANTHER" id="PTHR23108">
    <property type="entry name" value="METHYLTRANSFERASE-RELATED"/>
    <property type="match status" value="1"/>
</dbReference>
<evidence type="ECO:0000313" key="2">
    <source>
        <dbReference type="Proteomes" id="UP000747542"/>
    </source>
</evidence>
<dbReference type="AlphaFoldDB" id="A0A8J5K6Q0"/>
<keyword evidence="2" id="KW-1185">Reference proteome</keyword>
<accession>A0A8J5K6Q0</accession>
<gene>
    <name evidence="1" type="primary">EEF2KMT-L1</name>
    <name evidence="1" type="ORF">Hamer_G019069</name>
</gene>
<dbReference type="PANTHER" id="PTHR23108:SF0">
    <property type="entry name" value="METHYLTRANSFERASE-LIKE PROTEIN 22"/>
    <property type="match status" value="1"/>
</dbReference>
<comment type="caution">
    <text evidence="1">The sequence shown here is derived from an EMBL/GenBank/DDBJ whole genome shotgun (WGS) entry which is preliminary data.</text>
</comment>
<dbReference type="GO" id="GO:0005634">
    <property type="term" value="C:nucleus"/>
    <property type="evidence" value="ECO:0007669"/>
    <property type="project" value="TreeGrafter"/>
</dbReference>
<organism evidence="1 2">
    <name type="scientific">Homarus americanus</name>
    <name type="common">American lobster</name>
    <dbReference type="NCBI Taxonomy" id="6706"/>
    <lineage>
        <taxon>Eukaryota</taxon>
        <taxon>Metazoa</taxon>
        <taxon>Ecdysozoa</taxon>
        <taxon>Arthropoda</taxon>
        <taxon>Crustacea</taxon>
        <taxon>Multicrustacea</taxon>
        <taxon>Malacostraca</taxon>
        <taxon>Eumalacostraca</taxon>
        <taxon>Eucarida</taxon>
        <taxon>Decapoda</taxon>
        <taxon>Pleocyemata</taxon>
        <taxon>Astacidea</taxon>
        <taxon>Nephropoidea</taxon>
        <taxon>Nephropidae</taxon>
        <taxon>Homarus</taxon>
    </lineage>
</organism>
<name>A0A8J5K6Q0_HOMAM</name>
<proteinExistence type="predicted"/>
<dbReference type="Gene3D" id="3.40.50.150">
    <property type="entry name" value="Vaccinia Virus protein VP39"/>
    <property type="match status" value="1"/>
</dbReference>